<protein>
    <submittedName>
        <fullName evidence="1">Uncharacterized protein</fullName>
    </submittedName>
</protein>
<comment type="caution">
    <text evidence="1">The sequence shown here is derived from an EMBL/GenBank/DDBJ whole genome shotgun (WGS) entry which is preliminary data.</text>
</comment>
<proteinExistence type="predicted"/>
<gene>
    <name evidence="1" type="ORF">FOZ63_000706</name>
</gene>
<evidence type="ECO:0000313" key="1">
    <source>
        <dbReference type="EMBL" id="KAF4739472.1"/>
    </source>
</evidence>
<dbReference type="Proteomes" id="UP000553632">
    <property type="component" value="Unassembled WGS sequence"/>
</dbReference>
<dbReference type="EMBL" id="JABANO010013903">
    <property type="protein sequence ID" value="KAF4739472.1"/>
    <property type="molecule type" value="Genomic_DNA"/>
</dbReference>
<name>A0A7J6T415_PEROL</name>
<keyword evidence="2" id="KW-1185">Reference proteome</keyword>
<evidence type="ECO:0000313" key="2">
    <source>
        <dbReference type="Proteomes" id="UP000553632"/>
    </source>
</evidence>
<dbReference type="AlphaFoldDB" id="A0A7J6T415"/>
<sequence>ELGSTLHHIGLGLRVIRKHLVLMVKHLILLTANGPVRIHVHGGARGGDYEVILKGVCRIRRRDADAMVAADHVDPHRGIAGDSVALHYYFVAGVGDALLSKVQLRAPGLGSGFSLFDGGDTYNS</sequence>
<accession>A0A7J6T415</accession>
<organism evidence="1 2">
    <name type="scientific">Perkinsus olseni</name>
    <name type="common">Perkinsus atlanticus</name>
    <dbReference type="NCBI Taxonomy" id="32597"/>
    <lineage>
        <taxon>Eukaryota</taxon>
        <taxon>Sar</taxon>
        <taxon>Alveolata</taxon>
        <taxon>Perkinsozoa</taxon>
        <taxon>Perkinsea</taxon>
        <taxon>Perkinsida</taxon>
        <taxon>Perkinsidae</taxon>
        <taxon>Perkinsus</taxon>
    </lineage>
</organism>
<feature type="non-terminal residue" evidence="1">
    <location>
        <position position="1"/>
    </location>
</feature>
<reference evidence="1 2" key="1">
    <citation type="submission" date="2020-04" db="EMBL/GenBank/DDBJ databases">
        <title>Perkinsus olseni comparative genomics.</title>
        <authorList>
            <person name="Bogema D.R."/>
        </authorList>
    </citation>
    <scope>NUCLEOTIDE SEQUENCE [LARGE SCALE GENOMIC DNA]</scope>
    <source>
        <strain evidence="1 2">ATCC PRA-207</strain>
    </source>
</reference>